<evidence type="ECO:0000313" key="2">
    <source>
        <dbReference type="EnsemblMetazoa" id="AALFPA23_001735.P1321"/>
    </source>
</evidence>
<evidence type="ECO:0000313" key="3">
    <source>
        <dbReference type="Proteomes" id="UP000069940"/>
    </source>
</evidence>
<evidence type="ECO:0008006" key="4">
    <source>
        <dbReference type="Google" id="ProtNLM"/>
    </source>
</evidence>
<accession>A0ABM1XPZ9</accession>
<dbReference type="GeneID" id="109428770"/>
<reference evidence="3" key="1">
    <citation type="journal article" date="2015" name="Proc. Natl. Acad. Sci. U.S.A.">
        <title>Genome sequence of the Asian Tiger mosquito, Aedes albopictus, reveals insights into its biology, genetics, and evolution.</title>
        <authorList>
            <person name="Chen X.G."/>
            <person name="Jiang X."/>
            <person name="Gu J."/>
            <person name="Xu M."/>
            <person name="Wu Y."/>
            <person name="Deng Y."/>
            <person name="Zhang C."/>
            <person name="Bonizzoni M."/>
            <person name="Dermauw W."/>
            <person name="Vontas J."/>
            <person name="Armbruster P."/>
            <person name="Huang X."/>
            <person name="Yang Y."/>
            <person name="Zhang H."/>
            <person name="He W."/>
            <person name="Peng H."/>
            <person name="Liu Y."/>
            <person name="Wu K."/>
            <person name="Chen J."/>
            <person name="Lirakis M."/>
            <person name="Topalis P."/>
            <person name="Van Leeuwen T."/>
            <person name="Hall A.B."/>
            <person name="Jiang X."/>
            <person name="Thorpe C."/>
            <person name="Mueller R.L."/>
            <person name="Sun C."/>
            <person name="Waterhouse R.M."/>
            <person name="Yan G."/>
            <person name="Tu Z.J."/>
            <person name="Fang X."/>
            <person name="James A.A."/>
        </authorList>
    </citation>
    <scope>NUCLEOTIDE SEQUENCE [LARGE SCALE GENOMIC DNA]</scope>
    <source>
        <strain evidence="3">Foshan</strain>
    </source>
</reference>
<dbReference type="Proteomes" id="UP000069940">
    <property type="component" value="Unassembled WGS sequence"/>
</dbReference>
<dbReference type="EnsemblMetazoa" id="AALFPA23_001735.R1321">
    <property type="protein sequence ID" value="AALFPA23_001735.P1321"/>
    <property type="gene ID" value="AALFPA23_001735"/>
</dbReference>
<protein>
    <recommendedName>
        <fullName evidence="4">Secreted protein</fullName>
    </recommendedName>
</protein>
<organism evidence="2 3">
    <name type="scientific">Aedes albopictus</name>
    <name type="common">Asian tiger mosquito</name>
    <name type="synonym">Stegomyia albopicta</name>
    <dbReference type="NCBI Taxonomy" id="7160"/>
    <lineage>
        <taxon>Eukaryota</taxon>
        <taxon>Metazoa</taxon>
        <taxon>Ecdysozoa</taxon>
        <taxon>Arthropoda</taxon>
        <taxon>Hexapoda</taxon>
        <taxon>Insecta</taxon>
        <taxon>Pterygota</taxon>
        <taxon>Neoptera</taxon>
        <taxon>Endopterygota</taxon>
        <taxon>Diptera</taxon>
        <taxon>Nematocera</taxon>
        <taxon>Culicoidea</taxon>
        <taxon>Culicidae</taxon>
        <taxon>Culicinae</taxon>
        <taxon>Aedini</taxon>
        <taxon>Aedes</taxon>
        <taxon>Stegomyia</taxon>
    </lineage>
</organism>
<keyword evidence="3" id="KW-1185">Reference proteome</keyword>
<proteinExistence type="predicted"/>
<feature type="region of interest" description="Disordered" evidence="1">
    <location>
        <begin position="56"/>
        <end position="130"/>
    </location>
</feature>
<dbReference type="RefSeq" id="XP_062706946.1">
    <property type="nucleotide sequence ID" value="XM_062850962.1"/>
</dbReference>
<reference evidence="2" key="2">
    <citation type="submission" date="2025-05" db="UniProtKB">
        <authorList>
            <consortium name="EnsemblMetazoa"/>
        </authorList>
    </citation>
    <scope>IDENTIFICATION</scope>
    <source>
        <strain evidence="2">Foshan</strain>
    </source>
</reference>
<name>A0ABM1XPZ9_AEDAL</name>
<dbReference type="GeneID" id="134287152"/>
<feature type="compositionally biased region" description="Acidic residues" evidence="1">
    <location>
        <begin position="70"/>
        <end position="84"/>
    </location>
</feature>
<sequence>MYTIISRDCGSTTAVTATAQIAIGANLISAHRGQIRPGPANRTEHRRNIQLRLADMRTPRGTKRSFKDMEDIENSESEFPDLSEPDSVTPSPSISEVHPSVLQPTHSNSELRRSRRKKKSKMHEDFVYYS</sequence>
<evidence type="ECO:0000256" key="1">
    <source>
        <dbReference type="SAM" id="MobiDB-lite"/>
    </source>
</evidence>
<dbReference type="RefSeq" id="XP_062704805.1">
    <property type="nucleotide sequence ID" value="XM_062848821.1"/>
</dbReference>
<dbReference type="EnsemblMetazoa" id="AALFPA23_019903.R29316">
    <property type="protein sequence ID" value="AALFPA23_019903.P29316"/>
    <property type="gene ID" value="AALFPA23_019903"/>
</dbReference>